<dbReference type="Pfam" id="PF01261">
    <property type="entry name" value="AP_endonuc_2"/>
    <property type="match status" value="1"/>
</dbReference>
<gene>
    <name evidence="2" type="ORF">E4634_14260</name>
</gene>
<name>A0A4Z0LZI7_9GAMM</name>
<dbReference type="InterPro" id="IPR050312">
    <property type="entry name" value="IolE/XylAMocC-like"/>
</dbReference>
<dbReference type="Proteomes" id="UP000298050">
    <property type="component" value="Unassembled WGS sequence"/>
</dbReference>
<sequence length="271" mass="29396">MHDRISVDSIAFMRDSLDTQAGYWRELGAGRLTLLGAHIAMAGTDAVAAVLADGGYRLESIVHPFLTQQSLDRDPATWEAPRASMNAEIDAAAALGARSIYMVTGGHGDMSWEQAAEVFRQAIAPCVAKARDAGVELLIENAPPGYADIHIAHSLRDTVQLAEFAEVGVCIDLPGCWTEAGLRETFVRAMPRCHLVQVSDYVYGDRCVPARAVPGDGDMPLRRLFEWLLEAGYTGAFDMELIGPRIDEEGGFAATRRSALYMDKLLTQIGA</sequence>
<protein>
    <submittedName>
        <fullName evidence="2">Sugar phosphate isomerase/epimerase</fullName>
    </submittedName>
</protein>
<dbReference type="AlphaFoldDB" id="A0A4Z0LZI7"/>
<feature type="domain" description="Xylose isomerase-like TIM barrel" evidence="1">
    <location>
        <begin position="45"/>
        <end position="253"/>
    </location>
</feature>
<evidence type="ECO:0000313" key="2">
    <source>
        <dbReference type="EMBL" id="TGD72681.1"/>
    </source>
</evidence>
<keyword evidence="2" id="KW-0413">Isomerase</keyword>
<dbReference type="EMBL" id="SRLE01000009">
    <property type="protein sequence ID" value="TGD72681.1"/>
    <property type="molecule type" value="Genomic_DNA"/>
</dbReference>
<dbReference type="OrthoDB" id="9787068at2"/>
<accession>A0A4Z0LZI7</accession>
<evidence type="ECO:0000259" key="1">
    <source>
        <dbReference type="Pfam" id="PF01261"/>
    </source>
</evidence>
<dbReference type="InterPro" id="IPR013022">
    <property type="entry name" value="Xyl_isomerase-like_TIM-brl"/>
</dbReference>
<keyword evidence="3" id="KW-1185">Reference proteome</keyword>
<dbReference type="RefSeq" id="WP_135445032.1">
    <property type="nucleotide sequence ID" value="NZ_SRLE01000009.1"/>
</dbReference>
<dbReference type="Gene3D" id="3.20.20.150">
    <property type="entry name" value="Divalent-metal-dependent TIM barrel enzymes"/>
    <property type="match status" value="1"/>
</dbReference>
<dbReference type="GO" id="GO:0016853">
    <property type="term" value="F:isomerase activity"/>
    <property type="evidence" value="ECO:0007669"/>
    <property type="project" value="UniProtKB-KW"/>
</dbReference>
<proteinExistence type="predicted"/>
<dbReference type="SUPFAM" id="SSF51658">
    <property type="entry name" value="Xylose isomerase-like"/>
    <property type="match status" value="1"/>
</dbReference>
<dbReference type="InterPro" id="IPR036237">
    <property type="entry name" value="Xyl_isomerase-like_sf"/>
</dbReference>
<organism evidence="2 3">
    <name type="scientific">Mangrovimicrobium sediminis</name>
    <dbReference type="NCBI Taxonomy" id="2562682"/>
    <lineage>
        <taxon>Bacteria</taxon>
        <taxon>Pseudomonadati</taxon>
        <taxon>Pseudomonadota</taxon>
        <taxon>Gammaproteobacteria</taxon>
        <taxon>Cellvibrionales</taxon>
        <taxon>Halieaceae</taxon>
        <taxon>Mangrovimicrobium</taxon>
    </lineage>
</organism>
<dbReference type="PANTHER" id="PTHR12110">
    <property type="entry name" value="HYDROXYPYRUVATE ISOMERASE"/>
    <property type="match status" value="1"/>
</dbReference>
<dbReference type="PANTHER" id="PTHR12110:SF52">
    <property type="entry name" value="XYLOSE ISOMERASE"/>
    <property type="match status" value="1"/>
</dbReference>
<evidence type="ECO:0000313" key="3">
    <source>
        <dbReference type="Proteomes" id="UP000298050"/>
    </source>
</evidence>
<comment type="caution">
    <text evidence="2">The sequence shown here is derived from an EMBL/GenBank/DDBJ whole genome shotgun (WGS) entry which is preliminary data.</text>
</comment>
<reference evidence="2 3" key="1">
    <citation type="submission" date="2019-04" db="EMBL/GenBank/DDBJ databases">
        <title>Taxonomy of novel Haliea sp. from mangrove soil of West Coast of India.</title>
        <authorList>
            <person name="Verma A."/>
            <person name="Kumar P."/>
            <person name="Krishnamurthi S."/>
        </authorList>
    </citation>
    <scope>NUCLEOTIDE SEQUENCE [LARGE SCALE GENOMIC DNA]</scope>
    <source>
        <strain evidence="2 3">SAOS-164</strain>
    </source>
</reference>